<protein>
    <recommendedName>
        <fullName evidence="6">Nucleoside triphosphate pyrophosphohydrolase</fullName>
    </recommendedName>
</protein>
<dbReference type="GO" id="GO:0046047">
    <property type="term" value="P:TTP catabolic process"/>
    <property type="evidence" value="ECO:0007669"/>
    <property type="project" value="TreeGrafter"/>
</dbReference>
<dbReference type="Gene3D" id="1.10.287.1080">
    <property type="entry name" value="MazG-like"/>
    <property type="match status" value="2"/>
</dbReference>
<dbReference type="InterPro" id="IPR048011">
    <property type="entry name" value="NTP-PPase_MazG-like_C"/>
</dbReference>
<evidence type="ECO:0000313" key="4">
    <source>
        <dbReference type="EMBL" id="GER87431.1"/>
    </source>
</evidence>
<dbReference type="Pfam" id="PF03819">
    <property type="entry name" value="MazG"/>
    <property type="match status" value="1"/>
</dbReference>
<dbReference type="InterPro" id="IPR014777">
    <property type="entry name" value="4pyrrole_Mease_sub1"/>
</dbReference>
<dbReference type="Gene3D" id="3.40.1010.10">
    <property type="entry name" value="Cobalt-precorrin-4 Transmethylase, Domain 1"/>
    <property type="match status" value="1"/>
</dbReference>
<proteinExistence type="predicted"/>
<dbReference type="PANTHER" id="PTHR30522">
    <property type="entry name" value="NUCLEOSIDE TRIPHOSPHATE PYROPHOSPHOHYDROLASE"/>
    <property type="match status" value="1"/>
</dbReference>
<dbReference type="EMBL" id="BKZW01000001">
    <property type="protein sequence ID" value="GER87431.1"/>
    <property type="molecule type" value="Genomic_DNA"/>
</dbReference>
<dbReference type="GO" id="GO:0046081">
    <property type="term" value="P:dUTP catabolic process"/>
    <property type="evidence" value="ECO:0007669"/>
    <property type="project" value="TreeGrafter"/>
</dbReference>
<dbReference type="AlphaFoldDB" id="A0A5J4KME0"/>
<dbReference type="PIRSF" id="PIRSF002845">
    <property type="entry name" value="Ttrprl_mtas_MazG"/>
    <property type="match status" value="1"/>
</dbReference>
<dbReference type="InterPro" id="IPR011551">
    <property type="entry name" value="NTP_PyrPHydrolase_MazG"/>
</dbReference>
<dbReference type="NCBIfam" id="TIGR00444">
    <property type="entry name" value="mazG"/>
    <property type="match status" value="1"/>
</dbReference>
<dbReference type="GO" id="GO:0046061">
    <property type="term" value="P:dATP catabolic process"/>
    <property type="evidence" value="ECO:0007669"/>
    <property type="project" value="TreeGrafter"/>
</dbReference>
<dbReference type="InterPro" id="IPR024180">
    <property type="entry name" value="Tetrapyrrole_Mease/MazG_pred"/>
</dbReference>
<dbReference type="RefSeq" id="WP_162005037.1">
    <property type="nucleotide sequence ID" value="NZ_BKZW01000001.1"/>
</dbReference>
<dbReference type="InterPro" id="IPR048015">
    <property type="entry name" value="NTP-PPase_MazG-like_N"/>
</dbReference>
<accession>A0A5J4KME0</accession>
<reference evidence="4 5" key="1">
    <citation type="submission" date="2019-10" db="EMBL/GenBank/DDBJ databases">
        <title>Dictyobacter vulcani sp. nov., within the class Ktedonobacteria, isolated from soil of volcanic Mt. Zao.</title>
        <authorList>
            <person name="Zheng Y."/>
            <person name="Wang C.M."/>
            <person name="Sakai Y."/>
            <person name="Abe K."/>
            <person name="Yokota A."/>
            <person name="Yabe S."/>
        </authorList>
    </citation>
    <scope>NUCLEOTIDE SEQUENCE [LARGE SCALE GENOMIC DNA]</scope>
    <source>
        <strain evidence="4 5">W12</strain>
    </source>
</reference>
<organism evidence="4 5">
    <name type="scientific">Dictyobacter vulcani</name>
    <dbReference type="NCBI Taxonomy" id="2607529"/>
    <lineage>
        <taxon>Bacteria</taxon>
        <taxon>Bacillati</taxon>
        <taxon>Chloroflexota</taxon>
        <taxon>Ktedonobacteria</taxon>
        <taxon>Ktedonobacterales</taxon>
        <taxon>Dictyobacteraceae</taxon>
        <taxon>Dictyobacter</taxon>
    </lineage>
</organism>
<evidence type="ECO:0000256" key="1">
    <source>
        <dbReference type="SAM" id="Coils"/>
    </source>
</evidence>
<dbReference type="GO" id="GO:0046052">
    <property type="term" value="P:UTP catabolic process"/>
    <property type="evidence" value="ECO:0007669"/>
    <property type="project" value="TreeGrafter"/>
</dbReference>
<dbReference type="FunFam" id="1.10.287.1080:FF:000001">
    <property type="entry name" value="Nucleoside triphosphate pyrophosphohydrolase"/>
    <property type="match status" value="1"/>
</dbReference>
<comment type="caution">
    <text evidence="4">The sequence shown here is derived from an EMBL/GenBank/DDBJ whole genome shotgun (WGS) entry which is preliminary data.</text>
</comment>
<dbReference type="NCBIfam" id="NF007113">
    <property type="entry name" value="PRK09562.1"/>
    <property type="match status" value="1"/>
</dbReference>
<dbReference type="SUPFAM" id="SSF101386">
    <property type="entry name" value="all-alpha NTP pyrophosphatases"/>
    <property type="match status" value="2"/>
</dbReference>
<name>A0A5J4KME0_9CHLR</name>
<dbReference type="Pfam" id="PF00590">
    <property type="entry name" value="TP_methylase"/>
    <property type="match status" value="1"/>
</dbReference>
<evidence type="ECO:0008006" key="6">
    <source>
        <dbReference type="Google" id="ProtNLM"/>
    </source>
</evidence>
<keyword evidence="1" id="KW-0175">Coiled coil</keyword>
<feature type="domain" description="Tetrapyrrole methylase" evidence="2">
    <location>
        <begin position="9"/>
        <end position="225"/>
    </location>
</feature>
<evidence type="ECO:0000313" key="5">
    <source>
        <dbReference type="Proteomes" id="UP000326912"/>
    </source>
</evidence>
<dbReference type="SUPFAM" id="SSF53790">
    <property type="entry name" value="Tetrapyrrole methylase"/>
    <property type="match status" value="1"/>
</dbReference>
<dbReference type="InterPro" id="IPR000878">
    <property type="entry name" value="4pyrrol_Mease"/>
</dbReference>
<sequence length="509" mass="57770">MTAIPVSAITIVGLGPGSMDDLTLEARRVLAQAAHDKQTVYFRTIIHPTVEPLKQDLPELRIESFDRLYDESDDWSSLYQQIATEVCDLALQHPIVYVVPGHPLVGETSVQLVLEQARKRGITTRIVSGLSFIEPVCNLLALDPFEVGAQIIDATNLAISHIDEVAGKIIPTIPLMIVQVYNRRLASEVKLALGECYPDEWPVKLVRAAGVGEEEAVLEMPLYELDRNNFANHLSTLYVPPVPELSALRLPETLRYITMRLRREPDGCPWDRQQTHDSLKRYVIEETYEVVEALEENDMDKLAEELGDLLLQVYLHSEVARQADEFTLGDVYEHVNAKLIRRHPHVFGTVEVDNSSQVVQNWEAIKKQERASAGVDVHNESVLDRVPQATPALMVAQEYQKRVIKTGFEFTSLQDVYAKLEEELEEIKQAASPEEQLEEIGDLLFMVAKLAGFLKVDAEEALRLANRKFRRRFQTMESLAREEERPLTSYSRPEWEKLWARAKEAIASN</sequence>
<dbReference type="InterPro" id="IPR004518">
    <property type="entry name" value="MazG-like_dom"/>
</dbReference>
<dbReference type="PANTHER" id="PTHR30522:SF0">
    <property type="entry name" value="NUCLEOSIDE TRIPHOSPHATE PYROPHOSPHOHYDROLASE"/>
    <property type="match status" value="1"/>
</dbReference>
<dbReference type="CDD" id="cd11528">
    <property type="entry name" value="NTP-PPase_MazG_Nterm"/>
    <property type="match status" value="1"/>
</dbReference>
<feature type="coiled-coil region" evidence="1">
    <location>
        <begin position="410"/>
        <end position="437"/>
    </location>
</feature>
<gene>
    <name evidence="4" type="primary">yabN</name>
    <name evidence="4" type="ORF">KDW_15930</name>
</gene>
<dbReference type="GO" id="GO:0006203">
    <property type="term" value="P:dGTP catabolic process"/>
    <property type="evidence" value="ECO:0007669"/>
    <property type="project" value="TreeGrafter"/>
</dbReference>
<dbReference type="CDD" id="cd11723">
    <property type="entry name" value="YabN_N_like"/>
    <property type="match status" value="1"/>
</dbReference>
<dbReference type="InterPro" id="IPR035013">
    <property type="entry name" value="YabN_N"/>
</dbReference>
<dbReference type="CDD" id="cd11529">
    <property type="entry name" value="NTP-PPase_MazG_Cterm"/>
    <property type="match status" value="1"/>
</dbReference>
<dbReference type="InterPro" id="IPR035996">
    <property type="entry name" value="4pyrrol_Methylase_sf"/>
</dbReference>
<dbReference type="GO" id="GO:0006950">
    <property type="term" value="P:response to stress"/>
    <property type="evidence" value="ECO:0007669"/>
    <property type="project" value="UniProtKB-ARBA"/>
</dbReference>
<feature type="domain" description="NTP pyrophosphohydrolase MazG-like" evidence="3">
    <location>
        <begin position="274"/>
        <end position="347"/>
    </location>
</feature>
<dbReference type="GO" id="GO:0047429">
    <property type="term" value="F:nucleoside triphosphate diphosphatase activity"/>
    <property type="evidence" value="ECO:0007669"/>
    <property type="project" value="InterPro"/>
</dbReference>
<dbReference type="Proteomes" id="UP000326912">
    <property type="component" value="Unassembled WGS sequence"/>
</dbReference>
<dbReference type="GO" id="GO:0008168">
    <property type="term" value="F:methyltransferase activity"/>
    <property type="evidence" value="ECO:0007669"/>
    <property type="project" value="InterPro"/>
</dbReference>
<evidence type="ECO:0000259" key="2">
    <source>
        <dbReference type="Pfam" id="PF00590"/>
    </source>
</evidence>
<dbReference type="GO" id="GO:0046076">
    <property type="term" value="P:dTTP catabolic process"/>
    <property type="evidence" value="ECO:0007669"/>
    <property type="project" value="TreeGrafter"/>
</dbReference>
<keyword evidence="5" id="KW-1185">Reference proteome</keyword>
<evidence type="ECO:0000259" key="3">
    <source>
        <dbReference type="Pfam" id="PF03819"/>
    </source>
</evidence>